<protein>
    <submittedName>
        <fullName evidence="1">Uncharacterized protein</fullName>
    </submittedName>
</protein>
<proteinExistence type="predicted"/>
<sequence length="109" mass="13053">MNCFEQPTQHKKELFFAWQQWLKGSSTLGIANLLNTDQDFDAISVQTLELWKLCFEKTSKVDQEEDKVFRWDKMEQYDIPWGDSSFLLRISQAYENPSGRLIKWIWRLS</sequence>
<dbReference type="EMBL" id="UINC01135461">
    <property type="protein sequence ID" value="SVD19616.1"/>
    <property type="molecule type" value="Genomic_DNA"/>
</dbReference>
<organism evidence="1">
    <name type="scientific">marine metagenome</name>
    <dbReference type="NCBI Taxonomy" id="408172"/>
    <lineage>
        <taxon>unclassified sequences</taxon>
        <taxon>metagenomes</taxon>
        <taxon>ecological metagenomes</taxon>
    </lineage>
</organism>
<reference evidence="1" key="1">
    <citation type="submission" date="2018-05" db="EMBL/GenBank/DDBJ databases">
        <authorList>
            <person name="Lanie J.A."/>
            <person name="Ng W.-L."/>
            <person name="Kazmierczak K.M."/>
            <person name="Andrzejewski T.M."/>
            <person name="Davidsen T.M."/>
            <person name="Wayne K.J."/>
            <person name="Tettelin H."/>
            <person name="Glass J.I."/>
            <person name="Rusch D."/>
            <person name="Podicherti R."/>
            <person name="Tsui H.-C.T."/>
            <person name="Winkler M.E."/>
        </authorList>
    </citation>
    <scope>NUCLEOTIDE SEQUENCE</scope>
</reference>
<dbReference type="AlphaFoldDB" id="A0A382TC40"/>
<feature type="non-terminal residue" evidence="1">
    <location>
        <position position="109"/>
    </location>
</feature>
<accession>A0A382TC40</accession>
<name>A0A382TC40_9ZZZZ</name>
<evidence type="ECO:0000313" key="1">
    <source>
        <dbReference type="EMBL" id="SVD19616.1"/>
    </source>
</evidence>
<gene>
    <name evidence="1" type="ORF">METZ01_LOCUS372470</name>
</gene>